<dbReference type="EMBL" id="JROU02001381">
    <property type="protein sequence ID" value="OEH76657.1"/>
    <property type="molecule type" value="Genomic_DNA"/>
</dbReference>
<dbReference type="InParanoid" id="A0A1D3CZP2"/>
<name>A0A1D3CZP2_9EIME</name>
<organism evidence="1 2">
    <name type="scientific">Cyclospora cayetanensis</name>
    <dbReference type="NCBI Taxonomy" id="88456"/>
    <lineage>
        <taxon>Eukaryota</taxon>
        <taxon>Sar</taxon>
        <taxon>Alveolata</taxon>
        <taxon>Apicomplexa</taxon>
        <taxon>Conoidasida</taxon>
        <taxon>Coccidia</taxon>
        <taxon>Eucoccidiorida</taxon>
        <taxon>Eimeriorina</taxon>
        <taxon>Eimeriidae</taxon>
        <taxon>Cyclospora</taxon>
    </lineage>
</organism>
<evidence type="ECO:0000313" key="2">
    <source>
        <dbReference type="Proteomes" id="UP000095192"/>
    </source>
</evidence>
<evidence type="ECO:0000313" key="1">
    <source>
        <dbReference type="EMBL" id="OEH76657.1"/>
    </source>
</evidence>
<accession>A0A1D3CZP2</accession>
<comment type="caution">
    <text evidence="1">The sequence shown here is derived from an EMBL/GenBank/DDBJ whole genome shotgun (WGS) entry which is preliminary data.</text>
</comment>
<protein>
    <submittedName>
        <fullName evidence="1">Uncharacterized protein</fullName>
    </submittedName>
</protein>
<reference evidence="1 2" key="1">
    <citation type="journal article" date="2016" name="BMC Genomics">
        <title>Comparative genomics reveals Cyclospora cayetanensis possesses coccidia-like metabolism and invasion components but unique surface antigens.</title>
        <authorList>
            <person name="Liu S."/>
            <person name="Wang L."/>
            <person name="Zheng H."/>
            <person name="Xu Z."/>
            <person name="Roellig D.M."/>
            <person name="Li N."/>
            <person name="Frace M.A."/>
            <person name="Tang K."/>
            <person name="Arrowood M.J."/>
            <person name="Moss D.M."/>
            <person name="Zhang L."/>
            <person name="Feng Y."/>
            <person name="Xiao L."/>
        </authorList>
    </citation>
    <scope>NUCLEOTIDE SEQUENCE [LARGE SCALE GENOMIC DNA]</scope>
    <source>
        <strain evidence="1 2">CHN_HEN01</strain>
    </source>
</reference>
<dbReference type="AlphaFoldDB" id="A0A1D3CZP2"/>
<gene>
    <name evidence="1" type="ORF">cyc_07051</name>
</gene>
<sequence>MGIFGLEGKAAATEPTDDAVSDRRDDLKEEFEAVMARAWKRRPNPEILQTLQTINYCEKEAAYIKALVEAVRQSASNGEESPVTGEVLLEEVACGVGFTECRMRNPEDWAANFCVRCFAFRYRAAEQVFCAPSEVARDSWIDREHVVFDVEKFAKEAEAGGDEAATVAAAALDISKKAEKVERKVKEEGRSKSVSPSDDKRMTIQQAYSINPNFFAMGPWALRRIG</sequence>
<dbReference type="VEuPathDB" id="ToxoDB:cyc_07051"/>
<proteinExistence type="predicted"/>
<keyword evidence="2" id="KW-1185">Reference proteome</keyword>
<dbReference type="Proteomes" id="UP000095192">
    <property type="component" value="Unassembled WGS sequence"/>
</dbReference>